<evidence type="ECO:0000313" key="2">
    <source>
        <dbReference type="EnsemblPlants" id="OGLUM06G02870.1"/>
    </source>
</evidence>
<protein>
    <submittedName>
        <fullName evidence="2">Uncharacterized protein</fullName>
    </submittedName>
</protein>
<dbReference type="Proteomes" id="UP000026961">
    <property type="component" value="Chromosome 6"/>
</dbReference>
<dbReference type="HOGENOM" id="CLU_126240_0_0_1"/>
<feature type="compositionally biased region" description="Polar residues" evidence="1">
    <location>
        <begin position="1"/>
        <end position="18"/>
    </location>
</feature>
<organism evidence="2">
    <name type="scientific">Oryza glumipatula</name>
    <dbReference type="NCBI Taxonomy" id="40148"/>
    <lineage>
        <taxon>Eukaryota</taxon>
        <taxon>Viridiplantae</taxon>
        <taxon>Streptophyta</taxon>
        <taxon>Embryophyta</taxon>
        <taxon>Tracheophyta</taxon>
        <taxon>Spermatophyta</taxon>
        <taxon>Magnoliopsida</taxon>
        <taxon>Liliopsida</taxon>
        <taxon>Poales</taxon>
        <taxon>Poaceae</taxon>
        <taxon>BOP clade</taxon>
        <taxon>Oryzoideae</taxon>
        <taxon>Oryzeae</taxon>
        <taxon>Oryzinae</taxon>
        <taxon>Oryza</taxon>
    </lineage>
</organism>
<evidence type="ECO:0000256" key="1">
    <source>
        <dbReference type="SAM" id="MobiDB-lite"/>
    </source>
</evidence>
<accession>A0A0E0A4W1</accession>
<evidence type="ECO:0000313" key="3">
    <source>
        <dbReference type="Proteomes" id="UP000026961"/>
    </source>
</evidence>
<feature type="region of interest" description="Disordered" evidence="1">
    <location>
        <begin position="1"/>
        <end position="58"/>
    </location>
</feature>
<dbReference type="Gramene" id="OGLUM06G02870.1">
    <property type="protein sequence ID" value="OGLUM06G02870.1"/>
    <property type="gene ID" value="OGLUM06G02870"/>
</dbReference>
<reference evidence="2" key="2">
    <citation type="submission" date="2018-05" db="EMBL/GenBank/DDBJ databases">
        <title>OgluRS3 (Oryza glumaepatula Reference Sequence Version 3).</title>
        <authorList>
            <person name="Zhang J."/>
            <person name="Kudrna D."/>
            <person name="Lee S."/>
            <person name="Talag J."/>
            <person name="Welchert J."/>
            <person name="Wing R.A."/>
        </authorList>
    </citation>
    <scope>NUCLEOTIDE SEQUENCE [LARGE SCALE GENOMIC DNA]</scope>
</reference>
<sequence>MSQPCNSSPEVTGMGSLSQREREPVDPALGRLASNAGTRIKHMPDARDQGLERSRRAGVQDDIGPASWKCGTMAVPKRSRTSILRDRGCAGPVLRYIAHAHSHRAGPTRFRTFRTFGLRDRADPAHPVCGIAFPRCHAALSSCSRVPNTRRRVCASKFQMPFALPLTWTHMCTRGTKLACHVSNSLPYAYKNQTQLKRHMCPKLRIFAAQ</sequence>
<name>A0A0E0A4W1_9ORYZ</name>
<dbReference type="EnsemblPlants" id="OGLUM06G02870.1">
    <property type="protein sequence ID" value="OGLUM06G02870.1"/>
    <property type="gene ID" value="OGLUM06G02870"/>
</dbReference>
<dbReference type="AlphaFoldDB" id="A0A0E0A4W1"/>
<keyword evidence="3" id="KW-1185">Reference proteome</keyword>
<proteinExistence type="predicted"/>
<reference evidence="2" key="1">
    <citation type="submission" date="2015-04" db="UniProtKB">
        <authorList>
            <consortium name="EnsemblPlants"/>
        </authorList>
    </citation>
    <scope>IDENTIFICATION</scope>
</reference>
<feature type="compositionally biased region" description="Basic and acidic residues" evidence="1">
    <location>
        <begin position="42"/>
        <end position="58"/>
    </location>
</feature>